<organism evidence="1 2">
    <name type="scientific">Croceicoccus naphthovorans</name>
    <dbReference type="NCBI Taxonomy" id="1348774"/>
    <lineage>
        <taxon>Bacteria</taxon>
        <taxon>Pseudomonadati</taxon>
        <taxon>Pseudomonadota</taxon>
        <taxon>Alphaproteobacteria</taxon>
        <taxon>Sphingomonadales</taxon>
        <taxon>Erythrobacteraceae</taxon>
        <taxon>Croceicoccus</taxon>
    </lineage>
</organism>
<accession>A0A0G3XDC1</accession>
<dbReference type="PATRIC" id="fig|1348774.3.peg.645"/>
<evidence type="ECO:0000313" key="1">
    <source>
        <dbReference type="EMBL" id="AKM09182.1"/>
    </source>
</evidence>
<name>A0A0G3XDC1_9SPHN</name>
<dbReference type="PROSITE" id="PS51257">
    <property type="entry name" value="PROKAR_LIPOPROTEIN"/>
    <property type="match status" value="1"/>
</dbReference>
<dbReference type="Pfam" id="PF25637">
    <property type="entry name" value="DUF7942"/>
    <property type="match status" value="1"/>
</dbReference>
<dbReference type="OrthoDB" id="8457211at2"/>
<reference evidence="1 2" key="1">
    <citation type="submission" date="2015-06" db="EMBL/GenBank/DDBJ databases">
        <authorList>
            <person name="Zeng Y."/>
            <person name="Huang Y."/>
        </authorList>
    </citation>
    <scope>NUCLEOTIDE SEQUENCE [LARGE SCALE GENOMIC DNA]</scope>
    <source>
        <strain evidence="1 2">PQ-2</strain>
    </source>
</reference>
<dbReference type="Proteomes" id="UP000035287">
    <property type="component" value="Chromosome"/>
</dbReference>
<proteinExistence type="predicted"/>
<protein>
    <submittedName>
        <fullName evidence="1">Uncharacterized protein</fullName>
    </submittedName>
</protein>
<dbReference type="InterPro" id="IPR057702">
    <property type="entry name" value="DUF7942"/>
</dbReference>
<evidence type="ECO:0000313" key="2">
    <source>
        <dbReference type="Proteomes" id="UP000035287"/>
    </source>
</evidence>
<dbReference type="KEGG" id="cna:AB433_03075"/>
<dbReference type="RefSeq" id="WP_047819874.1">
    <property type="nucleotide sequence ID" value="NZ_CP011770.1"/>
</dbReference>
<keyword evidence="2" id="KW-1185">Reference proteome</keyword>
<sequence length="85" mass="9378">MRIVSWVYLALGLIACAVPWLNANGYMGEPDPLSGIFPFLVALPWSLLIDYMPWTDESGQLALGFCVAAVLVNFGLLRWIAAHLK</sequence>
<gene>
    <name evidence="1" type="ORF">AB433_03075</name>
</gene>
<dbReference type="EMBL" id="CP011770">
    <property type="protein sequence ID" value="AKM09182.1"/>
    <property type="molecule type" value="Genomic_DNA"/>
</dbReference>
<dbReference type="AlphaFoldDB" id="A0A0G3XDC1"/>
<dbReference type="STRING" id="1348774.AB433_03075"/>